<dbReference type="RefSeq" id="WP_319832373.1">
    <property type="nucleotide sequence ID" value="NZ_CP138858.1"/>
</dbReference>
<dbReference type="Proteomes" id="UP001324993">
    <property type="component" value="Chromosome"/>
</dbReference>
<feature type="domain" description="Fido" evidence="1">
    <location>
        <begin position="153"/>
        <end position="293"/>
    </location>
</feature>
<dbReference type="EMBL" id="CP138858">
    <property type="protein sequence ID" value="WPJ95493.1"/>
    <property type="molecule type" value="Genomic_DNA"/>
</dbReference>
<evidence type="ECO:0000259" key="1">
    <source>
        <dbReference type="PROSITE" id="PS51459"/>
    </source>
</evidence>
<dbReference type="InterPro" id="IPR036597">
    <property type="entry name" value="Fido-like_dom_sf"/>
</dbReference>
<protein>
    <submittedName>
        <fullName evidence="2">Fic family protein</fullName>
    </submittedName>
</protein>
<proteinExistence type="predicted"/>
<evidence type="ECO:0000313" key="2">
    <source>
        <dbReference type="EMBL" id="WPJ95493.1"/>
    </source>
</evidence>
<dbReference type="InterPro" id="IPR003812">
    <property type="entry name" value="Fido"/>
</dbReference>
<organism evidence="2 3">
    <name type="scientific">Coraliomargarita algicola</name>
    <dbReference type="NCBI Taxonomy" id="3092156"/>
    <lineage>
        <taxon>Bacteria</taxon>
        <taxon>Pseudomonadati</taxon>
        <taxon>Verrucomicrobiota</taxon>
        <taxon>Opitutia</taxon>
        <taxon>Puniceicoccales</taxon>
        <taxon>Coraliomargaritaceae</taxon>
        <taxon>Coraliomargarita</taxon>
    </lineage>
</organism>
<gene>
    <name evidence="2" type="ORF">SH580_18910</name>
</gene>
<dbReference type="Pfam" id="PF02661">
    <property type="entry name" value="Fic"/>
    <property type="match status" value="1"/>
</dbReference>
<accession>A0ABZ0RJ47</accession>
<sequence length="389" mass="44093">MAASEIGKWQTQLAEDAGISLSAVAKQIRAQVTRPQRQRDPVGYKDAFLDDYQPNQSAYLSESIRQDLAQEGHVGASQLPAGTYVRKVLDRLLIDLSWNSSRLEGNTYSILETQRLLELGEASDGKATVEAQMLLNHKAAIELLADQADEIGFNHYTICNLHALLADNLMPDPDSCGRIRERSVGIAASVYYPPEGHLRIKERFDVFLEKAEAIENPFEQAFFAMVHLPYLQAFEDVNKRVSRLAANIPLVRHNLCPLSFVDVPQSDYVHAILGVYELNRIEYLREVFVWAYKRSAMRYSAVRETLGEPDPFRLQHRHIIHACVREIVQQNHSQAEASSSIEAFAHELAPDARAQFIQVIQVELNSLHEGNIARYRLRPREFAAWQGHP</sequence>
<dbReference type="SUPFAM" id="SSF140931">
    <property type="entry name" value="Fic-like"/>
    <property type="match status" value="1"/>
</dbReference>
<dbReference type="Gene3D" id="1.10.3290.10">
    <property type="entry name" value="Fido-like domain"/>
    <property type="match status" value="1"/>
</dbReference>
<reference evidence="2 3" key="1">
    <citation type="submission" date="2023-11" db="EMBL/GenBank/DDBJ databases">
        <title>Coraliomargarita sp. nov., isolated from marine algae.</title>
        <authorList>
            <person name="Lee J.K."/>
            <person name="Baek J.H."/>
            <person name="Kim J.M."/>
            <person name="Choi D.G."/>
            <person name="Jeon C.O."/>
        </authorList>
    </citation>
    <scope>NUCLEOTIDE SEQUENCE [LARGE SCALE GENOMIC DNA]</scope>
    <source>
        <strain evidence="2 3">J2-16</strain>
    </source>
</reference>
<dbReference type="PROSITE" id="PS51459">
    <property type="entry name" value="FIDO"/>
    <property type="match status" value="1"/>
</dbReference>
<evidence type="ECO:0000313" key="3">
    <source>
        <dbReference type="Proteomes" id="UP001324993"/>
    </source>
</evidence>
<dbReference type="InterPro" id="IPR040198">
    <property type="entry name" value="Fido_containing"/>
</dbReference>
<keyword evidence="3" id="KW-1185">Reference proteome</keyword>
<name>A0ABZ0RJ47_9BACT</name>
<dbReference type="PANTHER" id="PTHR13504">
    <property type="entry name" value="FIDO DOMAIN-CONTAINING PROTEIN DDB_G0283145"/>
    <property type="match status" value="1"/>
</dbReference>
<dbReference type="PANTHER" id="PTHR13504:SF38">
    <property type="entry name" value="FIDO DOMAIN-CONTAINING PROTEIN"/>
    <property type="match status" value="1"/>
</dbReference>